<proteinExistence type="predicted"/>
<comment type="caution">
    <text evidence="2">The sequence shown here is derived from an EMBL/GenBank/DDBJ whole genome shotgun (WGS) entry which is preliminary data.</text>
</comment>
<sequence>MKRTKVLYSREAAAADCRKAYSKQWYRNQSRRNPTPRVASRKQLTAAKGAGEERTSTPLTMTPKEILACRKVQNFPKPHQCADSRGACAWDGYCEYSLGRRAIYNECVPIAPAIDNIGQGRQIGSPVMETKEIEAKDHGTLRYARFPSTAHEYVKFPVDVGITGVPRSSQTQLKIRQVTSPVRQKKRGQAPERAKAILEETCLSTTRDEESGVLMRKVPLQVLLGCYKAYHQIQMWQAMTENDSRDSHESECLCYTKMPLA</sequence>
<dbReference type="EMBL" id="BQNB010008879">
    <property type="protein sequence ID" value="GJS55600.1"/>
    <property type="molecule type" value="Genomic_DNA"/>
</dbReference>
<reference evidence="2" key="1">
    <citation type="journal article" date="2022" name="Int. J. Mol. Sci.">
        <title>Draft Genome of Tanacetum Coccineum: Genomic Comparison of Closely Related Tanacetum-Family Plants.</title>
        <authorList>
            <person name="Yamashiro T."/>
            <person name="Shiraishi A."/>
            <person name="Nakayama K."/>
            <person name="Satake H."/>
        </authorList>
    </citation>
    <scope>NUCLEOTIDE SEQUENCE</scope>
</reference>
<reference evidence="2" key="2">
    <citation type="submission" date="2022-01" db="EMBL/GenBank/DDBJ databases">
        <authorList>
            <person name="Yamashiro T."/>
            <person name="Shiraishi A."/>
            <person name="Satake H."/>
            <person name="Nakayama K."/>
        </authorList>
    </citation>
    <scope>NUCLEOTIDE SEQUENCE</scope>
</reference>
<name>A0ABQ4WRR9_9ASTR</name>
<evidence type="ECO:0000313" key="3">
    <source>
        <dbReference type="Proteomes" id="UP001151760"/>
    </source>
</evidence>
<evidence type="ECO:0000313" key="2">
    <source>
        <dbReference type="EMBL" id="GJS55600.1"/>
    </source>
</evidence>
<protein>
    <submittedName>
        <fullName evidence="2">Uncharacterized protein</fullName>
    </submittedName>
</protein>
<feature type="region of interest" description="Disordered" evidence="1">
    <location>
        <begin position="27"/>
        <end position="59"/>
    </location>
</feature>
<organism evidence="2 3">
    <name type="scientific">Tanacetum coccineum</name>
    <dbReference type="NCBI Taxonomy" id="301880"/>
    <lineage>
        <taxon>Eukaryota</taxon>
        <taxon>Viridiplantae</taxon>
        <taxon>Streptophyta</taxon>
        <taxon>Embryophyta</taxon>
        <taxon>Tracheophyta</taxon>
        <taxon>Spermatophyta</taxon>
        <taxon>Magnoliopsida</taxon>
        <taxon>eudicotyledons</taxon>
        <taxon>Gunneridae</taxon>
        <taxon>Pentapetalae</taxon>
        <taxon>asterids</taxon>
        <taxon>campanulids</taxon>
        <taxon>Asterales</taxon>
        <taxon>Asteraceae</taxon>
        <taxon>Asteroideae</taxon>
        <taxon>Anthemideae</taxon>
        <taxon>Anthemidinae</taxon>
        <taxon>Tanacetum</taxon>
    </lineage>
</organism>
<dbReference type="Proteomes" id="UP001151760">
    <property type="component" value="Unassembled WGS sequence"/>
</dbReference>
<evidence type="ECO:0000256" key="1">
    <source>
        <dbReference type="SAM" id="MobiDB-lite"/>
    </source>
</evidence>
<keyword evidence="3" id="KW-1185">Reference proteome</keyword>
<gene>
    <name evidence="2" type="ORF">Tco_0628962</name>
</gene>
<accession>A0ABQ4WRR9</accession>